<dbReference type="EMBL" id="BMAO01028766">
    <property type="protein sequence ID" value="GFR27212.1"/>
    <property type="molecule type" value="Genomic_DNA"/>
</dbReference>
<proteinExistence type="predicted"/>
<evidence type="ECO:0000313" key="2">
    <source>
        <dbReference type="EMBL" id="GFR27212.1"/>
    </source>
</evidence>
<dbReference type="PROSITE" id="PS50940">
    <property type="entry name" value="CHIT_BIND_II"/>
    <property type="match status" value="1"/>
</dbReference>
<dbReference type="InterPro" id="IPR002557">
    <property type="entry name" value="Chitin-bd_dom"/>
</dbReference>
<sequence length="147" mass="17182">YDSASRIQTSPPTNLKVIWMSSSLQLLTKGCSLTEKLLYFVDLSTNCKIYYRCDRSKKFKVFKCPYNESFNIDTLSCNEIGHCGEKHMVQNQKREKRRDYSYEKPTNVSEIYEVLSKLDPEFYKLLVAEMFPLPSNIMDPVLPNKNN</sequence>
<dbReference type="GO" id="GO:0008061">
    <property type="term" value="F:chitin binding"/>
    <property type="evidence" value="ECO:0007669"/>
    <property type="project" value="InterPro"/>
</dbReference>
<dbReference type="GO" id="GO:0005576">
    <property type="term" value="C:extracellular region"/>
    <property type="evidence" value="ECO:0007669"/>
    <property type="project" value="InterPro"/>
</dbReference>
<dbReference type="Pfam" id="PF01607">
    <property type="entry name" value="CBM_14"/>
    <property type="match status" value="1"/>
</dbReference>
<dbReference type="SUPFAM" id="SSF57625">
    <property type="entry name" value="Invertebrate chitin-binding proteins"/>
    <property type="match status" value="1"/>
</dbReference>
<accession>A0A8X6HNJ0</accession>
<keyword evidence="3" id="KW-1185">Reference proteome</keyword>
<comment type="caution">
    <text evidence="2">The sequence shown here is derived from an EMBL/GenBank/DDBJ whole genome shotgun (WGS) entry which is preliminary data.</text>
</comment>
<gene>
    <name evidence="2" type="ORF">TNCT_566201</name>
</gene>
<feature type="non-terminal residue" evidence="2">
    <location>
        <position position="1"/>
    </location>
</feature>
<evidence type="ECO:0000259" key="1">
    <source>
        <dbReference type="PROSITE" id="PS50940"/>
    </source>
</evidence>
<feature type="domain" description="Chitin-binding type-2" evidence="1">
    <location>
        <begin position="28"/>
        <end position="85"/>
    </location>
</feature>
<protein>
    <recommendedName>
        <fullName evidence="1">Chitin-binding type-2 domain-containing protein</fullName>
    </recommendedName>
</protein>
<evidence type="ECO:0000313" key="3">
    <source>
        <dbReference type="Proteomes" id="UP000887116"/>
    </source>
</evidence>
<reference evidence="2" key="1">
    <citation type="submission" date="2020-07" db="EMBL/GenBank/DDBJ databases">
        <title>Multicomponent nature underlies the extraordinary mechanical properties of spider dragline silk.</title>
        <authorList>
            <person name="Kono N."/>
            <person name="Nakamura H."/>
            <person name="Mori M."/>
            <person name="Yoshida Y."/>
            <person name="Ohtoshi R."/>
            <person name="Malay A.D."/>
            <person name="Moran D.A.P."/>
            <person name="Tomita M."/>
            <person name="Numata K."/>
            <person name="Arakawa K."/>
        </authorList>
    </citation>
    <scope>NUCLEOTIDE SEQUENCE</scope>
</reference>
<organism evidence="2 3">
    <name type="scientific">Trichonephila clavata</name>
    <name type="common">Joro spider</name>
    <name type="synonym">Nephila clavata</name>
    <dbReference type="NCBI Taxonomy" id="2740835"/>
    <lineage>
        <taxon>Eukaryota</taxon>
        <taxon>Metazoa</taxon>
        <taxon>Ecdysozoa</taxon>
        <taxon>Arthropoda</taxon>
        <taxon>Chelicerata</taxon>
        <taxon>Arachnida</taxon>
        <taxon>Araneae</taxon>
        <taxon>Araneomorphae</taxon>
        <taxon>Entelegynae</taxon>
        <taxon>Araneoidea</taxon>
        <taxon>Nephilidae</taxon>
        <taxon>Trichonephila</taxon>
    </lineage>
</organism>
<dbReference type="AlphaFoldDB" id="A0A8X6HNJ0"/>
<dbReference type="InterPro" id="IPR036508">
    <property type="entry name" value="Chitin-bd_dom_sf"/>
</dbReference>
<name>A0A8X6HNJ0_TRICU</name>
<dbReference type="Proteomes" id="UP000887116">
    <property type="component" value="Unassembled WGS sequence"/>
</dbReference>